<reference evidence="3 4" key="1">
    <citation type="submission" date="2010-07" db="EMBL/GenBank/DDBJ databases">
        <title>The complete genome of Methanosalsum zhilinae DSM 4017.</title>
        <authorList>
            <consortium name="US DOE Joint Genome Institute (JGI-PGF)"/>
            <person name="Lucas S."/>
            <person name="Copeland A."/>
            <person name="Lapidus A."/>
            <person name="Glavina del Rio T."/>
            <person name="Dalin E."/>
            <person name="Tice H."/>
            <person name="Bruce D."/>
            <person name="Goodwin L."/>
            <person name="Pitluck S."/>
            <person name="Kyrpides N."/>
            <person name="Mavromatis K."/>
            <person name="Ovchinnikova G."/>
            <person name="Daligault H."/>
            <person name="Detter J.C."/>
            <person name="Han C."/>
            <person name="Tapia R."/>
            <person name="Larimer F."/>
            <person name="Land M."/>
            <person name="Hauser L."/>
            <person name="Markowitz V."/>
            <person name="Cheng J.-F."/>
            <person name="Hugenholtz P."/>
            <person name="Woyke T."/>
            <person name="Wu D."/>
            <person name="Spring S."/>
            <person name="Schueler E."/>
            <person name="Brambilla E."/>
            <person name="Klenk H.-P."/>
            <person name="Eisen J.A."/>
        </authorList>
    </citation>
    <scope>NUCLEOTIDE SEQUENCE [LARGE SCALE GENOMIC DNA]</scope>
    <source>
        <strain evidence="4">DSM 4017 / NBRC 107636 / OCM 62 / WeN5</strain>
    </source>
</reference>
<evidence type="ECO:0000256" key="2">
    <source>
        <dbReference type="SAM" id="MobiDB-lite"/>
    </source>
</evidence>
<evidence type="ECO:0000313" key="4">
    <source>
        <dbReference type="Proteomes" id="UP000006622"/>
    </source>
</evidence>
<name>F7XNL7_METZD</name>
<dbReference type="Pfam" id="PF23435">
    <property type="entry name" value="DUF7121"/>
    <property type="match status" value="1"/>
</dbReference>
<organism evidence="3 4">
    <name type="scientific">Methanosalsum zhilinae (strain DSM 4017 / NBRC 107636 / OCM 62 / WeN5)</name>
    <name type="common">Methanohalophilus zhilinae</name>
    <dbReference type="NCBI Taxonomy" id="679901"/>
    <lineage>
        <taxon>Archaea</taxon>
        <taxon>Methanobacteriati</taxon>
        <taxon>Methanobacteriota</taxon>
        <taxon>Stenosarchaea group</taxon>
        <taxon>Methanomicrobia</taxon>
        <taxon>Methanosarcinales</taxon>
        <taxon>Methanosarcinaceae</taxon>
        <taxon>Methanosalsum</taxon>
    </lineage>
</organism>
<evidence type="ECO:0000313" key="3">
    <source>
        <dbReference type="EMBL" id="AEH60114.1"/>
    </source>
</evidence>
<dbReference type="AlphaFoldDB" id="F7XNL7"/>
<proteinExistence type="predicted"/>
<feature type="coiled-coil region" evidence="1">
    <location>
        <begin position="214"/>
        <end position="241"/>
    </location>
</feature>
<sequence length="285" mass="33347">MLKELNEKRKELKKLSEECKEKRNELNSQASSLAAKRNELNKKTKELINEAQEYKKLRDGHNDEVQANKNKRDEINAKANELFAKVDSIRSANNLGGPSMKEIRRDIDRLEFAQQTEVLTPTKEREIVNKIADLQKLYLAKKEQLESNSELKELLTEAQAIRDNASEYHTKLTEHAQKAQEYHDKMIATFKEADKIRAESDAAHREFVRFQESADEQHKKFINAQKEIREIDKELRKLKKTETVGRREVSREDIRKDAEDIFHKFKKGEKLTTENLMLLQKAGML</sequence>
<keyword evidence="4" id="KW-1185">Reference proteome</keyword>
<dbReference type="HOGENOM" id="CLU_063607_0_0_2"/>
<dbReference type="Proteomes" id="UP000006622">
    <property type="component" value="Chromosome"/>
</dbReference>
<dbReference type="STRING" id="679901.Mzhil_0237"/>
<feature type="region of interest" description="Disordered" evidence="2">
    <location>
        <begin position="52"/>
        <end position="73"/>
    </location>
</feature>
<protein>
    <submittedName>
        <fullName evidence="3">Phosphoserine phosphatase</fullName>
    </submittedName>
</protein>
<keyword evidence="1" id="KW-0175">Coiled coil</keyword>
<dbReference type="GeneID" id="10821839"/>
<gene>
    <name evidence="3" type="ordered locus">Mzhil_0237</name>
</gene>
<dbReference type="EMBL" id="CP002101">
    <property type="protein sequence ID" value="AEH60114.1"/>
    <property type="molecule type" value="Genomic_DNA"/>
</dbReference>
<dbReference type="InterPro" id="IPR055545">
    <property type="entry name" value="DUF7121"/>
</dbReference>
<dbReference type="RefSeq" id="WP_013897553.1">
    <property type="nucleotide sequence ID" value="NC_015676.1"/>
</dbReference>
<evidence type="ECO:0000256" key="1">
    <source>
        <dbReference type="SAM" id="Coils"/>
    </source>
</evidence>
<accession>F7XNL7</accession>
<dbReference type="OrthoDB" id="147108at2157"/>
<dbReference type="KEGG" id="mzh:Mzhil_0237"/>